<organism evidence="1 2">
    <name type="scientific">Pomacea canaliculata</name>
    <name type="common">Golden apple snail</name>
    <dbReference type="NCBI Taxonomy" id="400727"/>
    <lineage>
        <taxon>Eukaryota</taxon>
        <taxon>Metazoa</taxon>
        <taxon>Spiralia</taxon>
        <taxon>Lophotrochozoa</taxon>
        <taxon>Mollusca</taxon>
        <taxon>Gastropoda</taxon>
        <taxon>Caenogastropoda</taxon>
        <taxon>Architaenioglossa</taxon>
        <taxon>Ampullarioidea</taxon>
        <taxon>Ampullariidae</taxon>
        <taxon>Pomacea</taxon>
    </lineage>
</organism>
<accession>A0A2T7PJV8</accession>
<keyword evidence="2" id="KW-1185">Reference proteome</keyword>
<evidence type="ECO:0000313" key="1">
    <source>
        <dbReference type="EMBL" id="PVD33677.1"/>
    </source>
</evidence>
<name>A0A2T7PJV8_POMCA</name>
<dbReference type="EMBL" id="PZQS01000003">
    <property type="protein sequence ID" value="PVD33677.1"/>
    <property type="molecule type" value="Genomic_DNA"/>
</dbReference>
<protein>
    <submittedName>
        <fullName evidence="1">Uncharacterized protein</fullName>
    </submittedName>
</protein>
<dbReference type="AlphaFoldDB" id="A0A2T7PJV8"/>
<reference evidence="1 2" key="1">
    <citation type="submission" date="2018-04" db="EMBL/GenBank/DDBJ databases">
        <title>The genome of golden apple snail Pomacea canaliculata provides insight into stress tolerance and invasive adaptation.</title>
        <authorList>
            <person name="Liu C."/>
            <person name="Liu B."/>
            <person name="Ren Y."/>
            <person name="Zhang Y."/>
            <person name="Wang H."/>
            <person name="Li S."/>
            <person name="Jiang F."/>
            <person name="Yin L."/>
            <person name="Zhang G."/>
            <person name="Qian W."/>
            <person name="Fan W."/>
        </authorList>
    </citation>
    <scope>NUCLEOTIDE SEQUENCE [LARGE SCALE GENOMIC DNA]</scope>
    <source>
        <strain evidence="1">SZHN2017</strain>
        <tissue evidence="1">Muscle</tissue>
    </source>
</reference>
<gene>
    <name evidence="1" type="ORF">C0Q70_04935</name>
</gene>
<dbReference type="Proteomes" id="UP000245119">
    <property type="component" value="Linkage Group LG3"/>
</dbReference>
<comment type="caution">
    <text evidence="1">The sequence shown here is derived from an EMBL/GenBank/DDBJ whole genome shotgun (WGS) entry which is preliminary data.</text>
</comment>
<evidence type="ECO:0000313" key="2">
    <source>
        <dbReference type="Proteomes" id="UP000245119"/>
    </source>
</evidence>
<sequence>MAGFCACNHCRRAADAETFASILELLPGHWHAPGLGLVGWGRVGQRSKDAQAEADRASDARNQLLWHEDNTHALTKYALSNEREHTAIIISPPVLTNILIHEDHETLPRIRKL</sequence>
<proteinExistence type="predicted"/>